<gene>
    <name evidence="7" type="ORF">BN9_115940</name>
</gene>
<keyword evidence="5 6" id="KW-0472">Membrane</keyword>
<feature type="transmembrane region" description="Helical" evidence="6">
    <location>
        <begin position="255"/>
        <end position="273"/>
    </location>
</feature>
<dbReference type="EMBL" id="CAIX01000389">
    <property type="protein sequence ID" value="CCI50082.1"/>
    <property type="molecule type" value="Genomic_DNA"/>
</dbReference>
<comment type="subcellular location">
    <subcellularLocation>
        <location evidence="6">Cell membrane</location>
        <topology evidence="6">Multi-pass membrane protein</topology>
    </subcellularLocation>
    <subcellularLocation>
        <location evidence="1">Membrane</location>
        <topology evidence="1">Multi-pass membrane protein</topology>
    </subcellularLocation>
</comment>
<comment type="function">
    <text evidence="6">Choline transporter.</text>
</comment>
<keyword evidence="4 6" id="KW-1133">Transmembrane helix</keyword>
<dbReference type="PANTHER" id="PTHR12385:SF4">
    <property type="entry name" value="PROTEIN PNS1"/>
    <property type="match status" value="1"/>
</dbReference>
<feature type="transmembrane region" description="Helical" evidence="6">
    <location>
        <begin position="428"/>
        <end position="456"/>
    </location>
</feature>
<feature type="transmembrane region" description="Helical" evidence="6">
    <location>
        <begin position="112"/>
        <end position="131"/>
    </location>
</feature>
<evidence type="ECO:0000256" key="6">
    <source>
        <dbReference type="RuleBase" id="RU368066"/>
    </source>
</evidence>
<proteinExistence type="inferred from homology"/>
<dbReference type="InParanoid" id="A0A024GUN9"/>
<comment type="similarity">
    <text evidence="2 6">Belongs to the CTL (choline transporter-like) family.</text>
</comment>
<feature type="transmembrane region" description="Helical" evidence="6">
    <location>
        <begin position="227"/>
        <end position="248"/>
    </location>
</feature>
<feature type="transmembrane region" description="Helical" evidence="6">
    <location>
        <begin position="285"/>
        <end position="306"/>
    </location>
</feature>
<dbReference type="Pfam" id="PF04515">
    <property type="entry name" value="Choline_transpo"/>
    <property type="match status" value="1"/>
</dbReference>
<evidence type="ECO:0000256" key="2">
    <source>
        <dbReference type="ARBA" id="ARBA00007168"/>
    </source>
</evidence>
<dbReference type="PANTHER" id="PTHR12385">
    <property type="entry name" value="CHOLINE TRANSPORTER-LIKE (SLC FAMILY 44)"/>
    <property type="match status" value="1"/>
</dbReference>
<evidence type="ECO:0000256" key="4">
    <source>
        <dbReference type="ARBA" id="ARBA00022989"/>
    </source>
</evidence>
<dbReference type="GO" id="GO:0005886">
    <property type="term" value="C:plasma membrane"/>
    <property type="evidence" value="ECO:0007669"/>
    <property type="project" value="UniProtKB-SubCell"/>
</dbReference>
<protein>
    <recommendedName>
        <fullName evidence="6">Choline transporter-like protein</fullName>
    </recommendedName>
</protein>
<evidence type="ECO:0000313" key="8">
    <source>
        <dbReference type="Proteomes" id="UP000053237"/>
    </source>
</evidence>
<keyword evidence="8" id="KW-1185">Reference proteome</keyword>
<dbReference type="AlphaFoldDB" id="A0A024GUN9"/>
<feature type="transmembrane region" description="Helical" evidence="6">
    <location>
        <begin position="395"/>
        <end position="416"/>
    </location>
</feature>
<dbReference type="OrthoDB" id="44736at2759"/>
<dbReference type="Proteomes" id="UP000053237">
    <property type="component" value="Unassembled WGS sequence"/>
</dbReference>
<feature type="transmembrane region" description="Helical" evidence="6">
    <location>
        <begin position="38"/>
        <end position="60"/>
    </location>
</feature>
<evidence type="ECO:0000256" key="1">
    <source>
        <dbReference type="ARBA" id="ARBA00004141"/>
    </source>
</evidence>
<evidence type="ECO:0000313" key="7">
    <source>
        <dbReference type="EMBL" id="CCI50082.1"/>
    </source>
</evidence>
<comment type="caution">
    <text evidence="7">The sequence shown here is derived from an EMBL/GenBank/DDBJ whole genome shotgun (WGS) entry which is preliminary data.</text>
</comment>
<dbReference type="InterPro" id="IPR007603">
    <property type="entry name" value="Choline_transptr-like"/>
</dbReference>
<evidence type="ECO:0000256" key="5">
    <source>
        <dbReference type="ARBA" id="ARBA00023136"/>
    </source>
</evidence>
<feature type="transmembrane region" description="Helical" evidence="6">
    <location>
        <begin position="137"/>
        <end position="155"/>
    </location>
</feature>
<sequence length="501" mass="54829">MYYDFNERDPMLHSAMGKEGKQVHRMTTVTPPSRCNDLWAAILFLAQVIVIGFFAVWKGLPAVLDQMENSQHGHKNYDFQNFFILLLGIFGLTVALSGFWMKLLMSYAESMIRVTLWCNVGLVIVFGLGTFPVSPVSSLIFLMLAAVNICYIYAVQNRIGFASANLKCACTSILKFSGVFWVALALVIQQIFWLTVWSTSAIGIYGMFKESHPNCQDFLKGNTKNDIAASGDCGGIGTGFILFAMLVSLYWGQQVLQNILTCTVAGVVASWWYRSGEDGITVGALYRSVTTAFGSICLGSLFVSILQAMQAMARMLREKAQEEDNAALACVGCIAECILGCLESIMEYLNMWAYIYVGIYGRDFRTSAKAVMDLFRGRGWTAVINDDLASSALTFGAIGVGCVACSIGFIAVYFSPVSWFDFFGTKKAGYGVIGAGAFIAGTSVSMTMANVVLAALHTVFVCFAEDPIALQHNHPREYEDLISGWRQFHSDAIDSAFGSTV</sequence>
<dbReference type="GO" id="GO:0022857">
    <property type="term" value="F:transmembrane transporter activity"/>
    <property type="evidence" value="ECO:0007669"/>
    <property type="project" value="UniProtKB-UniRule"/>
</dbReference>
<reference evidence="7 8" key="1">
    <citation type="submission" date="2012-05" db="EMBL/GenBank/DDBJ databases">
        <title>Recombination and specialization in a pathogen metapopulation.</title>
        <authorList>
            <person name="Gardiner A."/>
            <person name="Kemen E."/>
            <person name="Schultz-Larsen T."/>
            <person name="MacLean D."/>
            <person name="Van Oosterhout C."/>
            <person name="Jones J.D.G."/>
        </authorList>
    </citation>
    <scope>NUCLEOTIDE SEQUENCE [LARGE SCALE GENOMIC DNA]</scope>
    <source>
        <strain evidence="7 8">Ac Nc2</strain>
    </source>
</reference>
<organism evidence="7 8">
    <name type="scientific">Albugo candida</name>
    <dbReference type="NCBI Taxonomy" id="65357"/>
    <lineage>
        <taxon>Eukaryota</taxon>
        <taxon>Sar</taxon>
        <taxon>Stramenopiles</taxon>
        <taxon>Oomycota</taxon>
        <taxon>Peronosporomycetes</taxon>
        <taxon>Albuginales</taxon>
        <taxon>Albuginaceae</taxon>
        <taxon>Albugo</taxon>
    </lineage>
</organism>
<accession>A0A024GUN9</accession>
<feature type="transmembrane region" description="Helical" evidence="6">
    <location>
        <begin position="80"/>
        <end position="100"/>
    </location>
</feature>
<keyword evidence="3 6" id="KW-0812">Transmembrane</keyword>
<evidence type="ECO:0000256" key="3">
    <source>
        <dbReference type="ARBA" id="ARBA00022692"/>
    </source>
</evidence>
<feature type="transmembrane region" description="Helical" evidence="6">
    <location>
        <begin position="176"/>
        <end position="207"/>
    </location>
</feature>
<name>A0A024GUN9_9STRA</name>